<evidence type="ECO:0000256" key="10">
    <source>
        <dbReference type="ARBA" id="ARBA00023264"/>
    </source>
</evidence>
<evidence type="ECO:0000256" key="6">
    <source>
        <dbReference type="ARBA" id="ARBA00022989"/>
    </source>
</evidence>
<keyword evidence="10" id="KW-1208">Phospholipid metabolism</keyword>
<evidence type="ECO:0000256" key="1">
    <source>
        <dbReference type="ARBA" id="ARBA00004141"/>
    </source>
</evidence>
<comment type="similarity">
    <text evidence="2 12">Belongs to the CDP-alcohol phosphatidyltransferase class-I family.</text>
</comment>
<evidence type="ECO:0000313" key="15">
    <source>
        <dbReference type="Proteomes" id="UP000008637"/>
    </source>
</evidence>
<keyword evidence="7" id="KW-0443">Lipid metabolism</keyword>
<feature type="transmembrane region" description="Helical" evidence="13">
    <location>
        <begin position="162"/>
        <end position="183"/>
    </location>
</feature>
<dbReference type="GO" id="GO:0008444">
    <property type="term" value="F:CDP-diacylglycerol-glycerol-3-phosphate 3-phosphatidyltransferase activity"/>
    <property type="evidence" value="ECO:0007669"/>
    <property type="project" value="UniProtKB-UniRule"/>
</dbReference>
<evidence type="ECO:0000256" key="5">
    <source>
        <dbReference type="ARBA" id="ARBA00022692"/>
    </source>
</evidence>
<dbReference type="Pfam" id="PF01066">
    <property type="entry name" value="CDP-OH_P_transf"/>
    <property type="match status" value="1"/>
</dbReference>
<keyword evidence="15" id="KW-1185">Reference proteome</keyword>
<evidence type="ECO:0000256" key="11">
    <source>
        <dbReference type="NCBIfam" id="TIGR00560"/>
    </source>
</evidence>
<accession>E8ZIY7</accession>
<dbReference type="GO" id="GO:0046474">
    <property type="term" value="P:glycerophospholipid biosynthetic process"/>
    <property type="evidence" value="ECO:0007669"/>
    <property type="project" value="TreeGrafter"/>
</dbReference>
<dbReference type="GO" id="GO:0016020">
    <property type="term" value="C:membrane"/>
    <property type="evidence" value="ECO:0007669"/>
    <property type="project" value="UniProtKB-SubCell"/>
</dbReference>
<dbReference type="PROSITE" id="PS00379">
    <property type="entry name" value="CDP_ALCOHOL_P_TRANSF"/>
    <property type="match status" value="1"/>
</dbReference>
<evidence type="ECO:0000256" key="12">
    <source>
        <dbReference type="RuleBase" id="RU003750"/>
    </source>
</evidence>
<evidence type="ECO:0000256" key="8">
    <source>
        <dbReference type="ARBA" id="ARBA00023136"/>
    </source>
</evidence>
<sequence>MLTSIRFPLSALTILFFLLDSPVQVSIGGNFTLFHLLGGFCFVVSVFTDFLDGYLARKWDAVSGFGKIFDPLADKLLINGTMLVFWWRGYILSVLTWTLISRDILMDLIRLVFYKKRKIIAAIKTAKYKTATEMLGLVVLIFCFPKTNTTLSLSSLVTGSFWGSQGLLFIATIFSLMSFWQYIEKLREKADG</sequence>
<feature type="transmembrane region" description="Helical" evidence="13">
    <location>
        <begin position="94"/>
        <end position="113"/>
    </location>
</feature>
<dbReference type="Proteomes" id="UP000008637">
    <property type="component" value="Chromosome"/>
</dbReference>
<dbReference type="EC" id="2.7.8.5" evidence="11"/>
<evidence type="ECO:0000256" key="2">
    <source>
        <dbReference type="ARBA" id="ARBA00010441"/>
    </source>
</evidence>
<dbReference type="PANTHER" id="PTHR14269:SF62">
    <property type="entry name" value="CDP-DIACYLGLYCEROL--GLYCEROL-3-PHOSPHATE 3-PHOSPHATIDYLTRANSFERASE 1, CHLOROPLASTIC"/>
    <property type="match status" value="1"/>
</dbReference>
<keyword evidence="3" id="KW-0444">Lipid biosynthesis</keyword>
<evidence type="ECO:0000313" key="14">
    <source>
        <dbReference type="EMBL" id="CBY93108.1"/>
    </source>
</evidence>
<comment type="subcellular location">
    <subcellularLocation>
        <location evidence="1">Membrane</location>
        <topology evidence="1">Multi-pass membrane protein</topology>
    </subcellularLocation>
</comment>
<name>E8ZIY7_MYCHL</name>
<dbReference type="KEGG" id="mha:HF1_11000"/>
<evidence type="ECO:0000256" key="9">
    <source>
        <dbReference type="ARBA" id="ARBA00023209"/>
    </source>
</evidence>
<dbReference type="Gene3D" id="1.20.120.1760">
    <property type="match status" value="1"/>
</dbReference>
<dbReference type="PANTHER" id="PTHR14269">
    <property type="entry name" value="CDP-DIACYLGLYCEROL--GLYCEROL-3-PHOSPHATE 3-PHOSPHATIDYLTRANSFERASE-RELATED"/>
    <property type="match status" value="1"/>
</dbReference>
<organism evidence="14 15">
    <name type="scientific">Mycoplasma haemofelis (strain Langford 1)</name>
    <name type="common">Haemobartonella felis</name>
    <dbReference type="NCBI Taxonomy" id="941640"/>
    <lineage>
        <taxon>Bacteria</taxon>
        <taxon>Bacillati</taxon>
        <taxon>Mycoplasmatota</taxon>
        <taxon>Mollicutes</taxon>
        <taxon>Mycoplasmataceae</taxon>
        <taxon>Mycoplasma</taxon>
    </lineage>
</organism>
<evidence type="ECO:0000256" key="13">
    <source>
        <dbReference type="SAM" id="Phobius"/>
    </source>
</evidence>
<dbReference type="PIRSF" id="PIRSF000847">
    <property type="entry name" value="Phos_ph_gly_syn"/>
    <property type="match status" value="1"/>
</dbReference>
<dbReference type="InterPro" id="IPR050324">
    <property type="entry name" value="CDP-alcohol_PTase-I"/>
</dbReference>
<protein>
    <recommendedName>
        <fullName evidence="11">CDP-diacylglycerol--glycerol-3-phosphate 3-phosphatidyltransferase</fullName>
        <ecNumber evidence="11">2.7.8.5</ecNumber>
    </recommendedName>
</protein>
<evidence type="ECO:0000256" key="7">
    <source>
        <dbReference type="ARBA" id="ARBA00023098"/>
    </source>
</evidence>
<reference evidence="14 15" key="1">
    <citation type="journal article" date="2011" name="J. Bacteriol.">
        <title>Complete genome sequence of Mycoplasma haemofelis, a hemotropic mycoplasma.</title>
        <authorList>
            <person name="Barker E.N."/>
            <person name="Helps C.R."/>
            <person name="Peters I.R."/>
            <person name="Darby A.C."/>
            <person name="Radford A.D."/>
            <person name="Tasker S."/>
        </authorList>
    </citation>
    <scope>NUCLEOTIDE SEQUENCE [LARGE SCALE GENOMIC DNA]</scope>
    <source>
        <strain evidence="14 15">Langford 1</strain>
    </source>
</reference>
<dbReference type="NCBIfam" id="TIGR00560">
    <property type="entry name" value="pgsA"/>
    <property type="match status" value="1"/>
</dbReference>
<evidence type="ECO:0000256" key="3">
    <source>
        <dbReference type="ARBA" id="ARBA00022516"/>
    </source>
</evidence>
<dbReference type="InterPro" id="IPR043130">
    <property type="entry name" value="CDP-OH_PTrfase_TM_dom"/>
</dbReference>
<feature type="transmembrane region" description="Helical" evidence="13">
    <location>
        <begin position="35"/>
        <end position="56"/>
    </location>
</feature>
<feature type="transmembrane region" description="Helical" evidence="13">
    <location>
        <begin position="134"/>
        <end position="156"/>
    </location>
</feature>
<evidence type="ECO:0000256" key="4">
    <source>
        <dbReference type="ARBA" id="ARBA00022679"/>
    </source>
</evidence>
<keyword evidence="6 13" id="KW-1133">Transmembrane helix</keyword>
<keyword evidence="8 13" id="KW-0472">Membrane</keyword>
<proteinExistence type="inferred from homology"/>
<keyword evidence="9" id="KW-0594">Phospholipid biosynthesis</keyword>
<dbReference type="EMBL" id="FR773153">
    <property type="protein sequence ID" value="CBY93108.1"/>
    <property type="molecule type" value="Genomic_DNA"/>
</dbReference>
<dbReference type="HOGENOM" id="CLU_051314_2_3_14"/>
<dbReference type="AlphaFoldDB" id="E8ZIY7"/>
<dbReference type="InterPro" id="IPR000462">
    <property type="entry name" value="CDP-OH_P_trans"/>
</dbReference>
<gene>
    <name evidence="14" type="primary">pgsA</name>
    <name evidence="14" type="ORF">HF1_11000</name>
</gene>
<dbReference type="OrthoDB" id="9796672at2"/>
<dbReference type="InterPro" id="IPR004570">
    <property type="entry name" value="Phosphatidylglycerol_P_synth"/>
</dbReference>
<keyword evidence="5 13" id="KW-0812">Transmembrane</keyword>
<keyword evidence="4 12" id="KW-0808">Transferase</keyword>
<dbReference type="InterPro" id="IPR048254">
    <property type="entry name" value="CDP_ALCOHOL_P_TRANSF_CS"/>
</dbReference>